<organism evidence="1 2">
    <name type="scientific">Datura stramonium</name>
    <name type="common">Jimsonweed</name>
    <name type="synonym">Common thornapple</name>
    <dbReference type="NCBI Taxonomy" id="4076"/>
    <lineage>
        <taxon>Eukaryota</taxon>
        <taxon>Viridiplantae</taxon>
        <taxon>Streptophyta</taxon>
        <taxon>Embryophyta</taxon>
        <taxon>Tracheophyta</taxon>
        <taxon>Spermatophyta</taxon>
        <taxon>Magnoliopsida</taxon>
        <taxon>eudicotyledons</taxon>
        <taxon>Gunneridae</taxon>
        <taxon>Pentapetalae</taxon>
        <taxon>asterids</taxon>
        <taxon>lamiids</taxon>
        <taxon>Solanales</taxon>
        <taxon>Solanaceae</taxon>
        <taxon>Solanoideae</taxon>
        <taxon>Datureae</taxon>
        <taxon>Datura</taxon>
    </lineage>
</organism>
<proteinExistence type="predicted"/>
<feature type="non-terminal residue" evidence="1">
    <location>
        <position position="1"/>
    </location>
</feature>
<reference evidence="1 2" key="1">
    <citation type="journal article" date="2021" name="BMC Genomics">
        <title>Datura genome reveals duplications of psychoactive alkaloid biosynthetic genes and high mutation rate following tissue culture.</title>
        <authorList>
            <person name="Rajewski A."/>
            <person name="Carter-House D."/>
            <person name="Stajich J."/>
            <person name="Litt A."/>
        </authorList>
    </citation>
    <scope>NUCLEOTIDE SEQUENCE [LARGE SCALE GENOMIC DNA]</scope>
    <source>
        <strain evidence="1">AR-01</strain>
    </source>
</reference>
<evidence type="ECO:0000313" key="2">
    <source>
        <dbReference type="Proteomes" id="UP000823775"/>
    </source>
</evidence>
<keyword evidence="2" id="KW-1185">Reference proteome</keyword>
<feature type="non-terminal residue" evidence="1">
    <location>
        <position position="89"/>
    </location>
</feature>
<evidence type="ECO:0000313" key="1">
    <source>
        <dbReference type="EMBL" id="MCE2056173.1"/>
    </source>
</evidence>
<dbReference type="Proteomes" id="UP000823775">
    <property type="component" value="Unassembled WGS sequence"/>
</dbReference>
<accession>A0ABS8W477</accession>
<name>A0ABS8W477_DATST</name>
<protein>
    <submittedName>
        <fullName evidence="1">Uncharacterized protein</fullName>
    </submittedName>
</protein>
<gene>
    <name evidence="1" type="ORF">HAX54_044149</name>
</gene>
<sequence length="89" mass="10202">TMASQENKGKEVVVTNKGLKWLIKGTKGSKSLAIKSPPARRFEAKVVQEYGLKWFNSQKEAKYAPKNWIDEEHFALEFPNIHETIRELG</sequence>
<comment type="caution">
    <text evidence="1">The sequence shown here is derived from an EMBL/GenBank/DDBJ whole genome shotgun (WGS) entry which is preliminary data.</text>
</comment>
<dbReference type="EMBL" id="JACEIK010006699">
    <property type="protein sequence ID" value="MCE2056173.1"/>
    <property type="molecule type" value="Genomic_DNA"/>
</dbReference>